<organism evidence="3 4">
    <name type="scientific">Cucurbita argyrosperma subsp. sororia</name>
    <dbReference type="NCBI Taxonomy" id="37648"/>
    <lineage>
        <taxon>Eukaryota</taxon>
        <taxon>Viridiplantae</taxon>
        <taxon>Streptophyta</taxon>
        <taxon>Embryophyta</taxon>
        <taxon>Tracheophyta</taxon>
        <taxon>Spermatophyta</taxon>
        <taxon>Magnoliopsida</taxon>
        <taxon>eudicotyledons</taxon>
        <taxon>Gunneridae</taxon>
        <taxon>Pentapetalae</taxon>
        <taxon>rosids</taxon>
        <taxon>fabids</taxon>
        <taxon>Cucurbitales</taxon>
        <taxon>Cucurbitaceae</taxon>
        <taxon>Cucurbiteae</taxon>
        <taxon>Cucurbita</taxon>
    </lineage>
</organism>
<evidence type="ECO:0000313" key="3">
    <source>
        <dbReference type="EMBL" id="KAG6578739.1"/>
    </source>
</evidence>
<dbReference type="AlphaFoldDB" id="A0AAV6MB76"/>
<keyword evidence="4" id="KW-1185">Reference proteome</keyword>
<dbReference type="Proteomes" id="UP000685013">
    <property type="component" value="Chromosome 15"/>
</dbReference>
<feature type="region of interest" description="Disordered" evidence="1">
    <location>
        <begin position="77"/>
        <end position="115"/>
    </location>
</feature>
<comment type="caution">
    <text evidence="3">The sequence shown here is derived from an EMBL/GenBank/DDBJ whole genome shotgun (WGS) entry which is preliminary data.</text>
</comment>
<reference evidence="3 4" key="1">
    <citation type="journal article" date="2021" name="Hortic Res">
        <title>The domestication of Cucurbita argyrosperma as revealed by the genome of its wild relative.</title>
        <authorList>
            <person name="Barrera-Redondo J."/>
            <person name="Sanchez-de la Vega G."/>
            <person name="Aguirre-Liguori J.A."/>
            <person name="Castellanos-Morales G."/>
            <person name="Gutierrez-Guerrero Y.T."/>
            <person name="Aguirre-Dugua X."/>
            <person name="Aguirre-Planter E."/>
            <person name="Tenaillon M.I."/>
            <person name="Lira-Saade R."/>
            <person name="Eguiarte L.E."/>
        </authorList>
    </citation>
    <scope>NUCLEOTIDE SEQUENCE [LARGE SCALE GENOMIC DNA]</scope>
    <source>
        <strain evidence="3">JBR-2021</strain>
    </source>
</reference>
<evidence type="ECO:0000256" key="2">
    <source>
        <dbReference type="SAM" id="SignalP"/>
    </source>
</evidence>
<protein>
    <submittedName>
        <fullName evidence="3">Uncharacterized protein</fullName>
    </submittedName>
</protein>
<feature type="compositionally biased region" description="Low complexity" evidence="1">
    <location>
        <begin position="93"/>
        <end position="104"/>
    </location>
</feature>
<sequence length="115" mass="11984">MAVLFNKSPSRATVASALLVGIILCSIPTIAMAAGGNLNGMDSSGNDKVYSVGMPLYRVKESSGDDKVFFVGMPHYKTEDEPSVPISDNTFEPSSITPASAPSPLQSPSPSPSSY</sequence>
<accession>A0AAV6MB76</accession>
<name>A0AAV6MB76_9ROSI</name>
<feature type="chain" id="PRO_5043888005" evidence="2">
    <location>
        <begin position="34"/>
        <end position="115"/>
    </location>
</feature>
<feature type="signal peptide" evidence="2">
    <location>
        <begin position="1"/>
        <end position="33"/>
    </location>
</feature>
<proteinExistence type="predicted"/>
<dbReference type="EMBL" id="JAGKQH010000015">
    <property type="protein sequence ID" value="KAG6578739.1"/>
    <property type="molecule type" value="Genomic_DNA"/>
</dbReference>
<feature type="compositionally biased region" description="Pro residues" evidence="1">
    <location>
        <begin position="105"/>
        <end position="115"/>
    </location>
</feature>
<evidence type="ECO:0000313" key="4">
    <source>
        <dbReference type="Proteomes" id="UP000685013"/>
    </source>
</evidence>
<keyword evidence="2" id="KW-0732">Signal</keyword>
<gene>
    <name evidence="3" type="ORF">SDJN03_23187</name>
</gene>
<feature type="non-terminal residue" evidence="3">
    <location>
        <position position="1"/>
    </location>
</feature>
<evidence type="ECO:0000256" key="1">
    <source>
        <dbReference type="SAM" id="MobiDB-lite"/>
    </source>
</evidence>